<evidence type="ECO:0000256" key="6">
    <source>
        <dbReference type="SAM" id="MobiDB-lite"/>
    </source>
</evidence>
<comment type="caution">
    <text evidence="8">The sequence shown here is derived from an EMBL/GenBank/DDBJ whole genome shotgun (WGS) entry which is preliminary data.</text>
</comment>
<feature type="compositionally biased region" description="Polar residues" evidence="6">
    <location>
        <begin position="181"/>
        <end position="190"/>
    </location>
</feature>
<dbReference type="Gene3D" id="3.40.50.300">
    <property type="entry name" value="P-loop containing nucleotide triphosphate hydrolases"/>
    <property type="match status" value="1"/>
</dbReference>
<dbReference type="InterPro" id="IPR049730">
    <property type="entry name" value="SNF2/RAD54-like_C"/>
</dbReference>
<feature type="compositionally biased region" description="Low complexity" evidence="6">
    <location>
        <begin position="130"/>
        <end position="145"/>
    </location>
</feature>
<dbReference type="SUPFAM" id="SSF53335">
    <property type="entry name" value="S-adenosyl-L-methionine-dependent methyltransferases"/>
    <property type="match status" value="1"/>
</dbReference>
<organism evidence="8 9">
    <name type="scientific">Nothophoma quercina</name>
    <dbReference type="NCBI Taxonomy" id="749835"/>
    <lineage>
        <taxon>Eukaryota</taxon>
        <taxon>Fungi</taxon>
        <taxon>Dikarya</taxon>
        <taxon>Ascomycota</taxon>
        <taxon>Pezizomycotina</taxon>
        <taxon>Dothideomycetes</taxon>
        <taxon>Pleosporomycetidae</taxon>
        <taxon>Pleosporales</taxon>
        <taxon>Pleosporineae</taxon>
        <taxon>Didymellaceae</taxon>
        <taxon>Nothophoma</taxon>
    </lineage>
</organism>
<dbReference type="InterPro" id="IPR029063">
    <property type="entry name" value="SAM-dependent_MTases_sf"/>
</dbReference>
<dbReference type="InterPro" id="IPR001525">
    <property type="entry name" value="C5_MeTfrase"/>
</dbReference>
<dbReference type="Gene3D" id="3.40.50.150">
    <property type="entry name" value="Vaccinia Virus protein VP39"/>
    <property type="match status" value="1"/>
</dbReference>
<dbReference type="InterPro" id="IPR038718">
    <property type="entry name" value="SNF2-like_sf"/>
</dbReference>
<evidence type="ECO:0000256" key="4">
    <source>
        <dbReference type="ARBA" id="ARBA00022801"/>
    </source>
</evidence>
<dbReference type="EMBL" id="JAKIXB020000003">
    <property type="protein sequence ID" value="KAL1609746.1"/>
    <property type="molecule type" value="Genomic_DNA"/>
</dbReference>
<evidence type="ECO:0000313" key="8">
    <source>
        <dbReference type="EMBL" id="KAL1609746.1"/>
    </source>
</evidence>
<accession>A0ABR3RZA1</accession>
<reference evidence="8 9" key="1">
    <citation type="submission" date="2024-02" db="EMBL/GenBank/DDBJ databases">
        <title>De novo assembly and annotation of 12 fungi associated with fruit tree decline syndrome in Ontario, Canada.</title>
        <authorList>
            <person name="Sulman M."/>
            <person name="Ellouze W."/>
            <person name="Ilyukhin E."/>
        </authorList>
    </citation>
    <scope>NUCLEOTIDE SEQUENCE [LARGE SCALE GENOMIC DNA]</scope>
    <source>
        <strain evidence="8 9">M97-236</strain>
    </source>
</reference>
<proteinExistence type="predicted"/>
<dbReference type="Pfam" id="PF00145">
    <property type="entry name" value="DNA_methylase"/>
    <property type="match status" value="1"/>
</dbReference>
<dbReference type="CDD" id="cd18793">
    <property type="entry name" value="SF2_C_SNF"/>
    <property type="match status" value="1"/>
</dbReference>
<keyword evidence="1" id="KW-0489">Methyltransferase</keyword>
<name>A0ABR3RZA1_9PLEO</name>
<keyword evidence="9" id="KW-1185">Reference proteome</keyword>
<evidence type="ECO:0000256" key="3">
    <source>
        <dbReference type="ARBA" id="ARBA00022741"/>
    </source>
</evidence>
<keyword evidence="5" id="KW-0067">ATP-binding</keyword>
<dbReference type="Gene3D" id="3.40.50.10810">
    <property type="entry name" value="Tandem AAA-ATPase domain"/>
    <property type="match status" value="2"/>
</dbReference>
<dbReference type="InterPro" id="IPR001650">
    <property type="entry name" value="Helicase_C-like"/>
</dbReference>
<feature type="compositionally biased region" description="Acidic residues" evidence="6">
    <location>
        <begin position="330"/>
        <end position="384"/>
    </location>
</feature>
<dbReference type="PANTHER" id="PTHR45626">
    <property type="entry name" value="TRANSCRIPTION TERMINATION FACTOR 2-RELATED"/>
    <property type="match status" value="1"/>
</dbReference>
<gene>
    <name evidence="8" type="ORF">SLS59_001256</name>
</gene>
<protein>
    <recommendedName>
        <fullName evidence="7">Helicase C-terminal domain-containing protein</fullName>
    </recommendedName>
</protein>
<dbReference type="SUPFAM" id="SSF52540">
    <property type="entry name" value="P-loop containing nucleoside triphosphate hydrolases"/>
    <property type="match status" value="2"/>
</dbReference>
<feature type="compositionally biased region" description="Polar residues" evidence="6">
    <location>
        <begin position="107"/>
        <end position="126"/>
    </location>
</feature>
<dbReference type="InterPro" id="IPR014001">
    <property type="entry name" value="Helicase_ATP-bd"/>
</dbReference>
<feature type="domain" description="Helicase C-terminal" evidence="7">
    <location>
        <begin position="2121"/>
        <end position="2279"/>
    </location>
</feature>
<evidence type="ECO:0000313" key="9">
    <source>
        <dbReference type="Proteomes" id="UP001521222"/>
    </source>
</evidence>
<sequence length="2343" mass="261847">MTIQCPQIAASRGGNYAYTCVYEDGSDVCKRCIKEKYKCRQATAAEIAKAEARCPQCKRRGLTNCWYEQGKTSCEPCIKWNKQCGAPAKRLLNAHTRSFLGIPTPEPEQTNETMTTSARRASSPAQPLTAAASGSQRASRRSAAAVLQAPENEPAQEKTTIEPAPADKPNHDKAGRKSRASSRVTRVSDNSETERGPALLNAVLARGSRRTSARHNAAAVQSARQEATPDYSADEGVGSPKADVEMGDDESANLQLIAESNIAATAEPLLITDTEAEVASITHSLSRDDSNYGNLYSRQRRARVAESQSSRPRRARGRPSYAEMIPNDDSQQEDDEADDDDEIWDPIAVDESEVEEYEESDAEVASSEDEDGDDEDGVSIDIEPEPASTMRRRSKPDSALAPKQGKGIDLTLPPLDNIHDIVDDMASRAIELGLCDALRKMEGRSINVATMCSGTESPLLFLRLLSEALDKRGKPSLRVRHRFSAEIDPTKQAYIERNFGPSILFRDVRQVGDEVAMTATTAYGAEEAIPGDLHILVAGFVCKDLSSLNSRKKTVDDQGETGDTWRAIYFYAKRFQPAIVLLENVKSDKNVWNDAISRWAKIGYEAAWLYCDTKNYYIPQTRERMYMIAINRKLYGKGVDKAVAHWQAAMEKLQRQASSPYEAFLVDLPTSVIDHTTLSSEPDWSLCKLSENGTLHPPDYANRKWYDSQSSRVYDAIDVAHLQAAREGFDSMYKMKIWDVSQNVDRFNTGMGLMPCITPGGCDFGSNRQDALNGSQTLVLQGMPLDKLHFAGETQRELQDLAGNAMSTTVIGASLISAITYGHKAFKSKADPNPHEPITQTEPRLQNRLVRSSAMAKHKPLIPDLEDINVSQLLDEARLTSRLCACECNLQMSDKPIKICSACGHTACTRCASNPKHHYDGIVARDERVNTPNEFIRRWKPRFPTRVSLRDLPDLNRIASQLRKDQNSNDAYVSRILDVDIGSHSFNVSDFVRLDNAWRVVYTSSHARIELQMGDTATWLLYVSCPPELPSNSELRKALKTPVARATVLDSLLDVEWELFIPSYQEHTLHIRGSSERFKSWRNKLGLPDNQQETVPARIHVQGNTEETSVLEGNYEHLPHCGTAESSLYKRSDEPVLYLFLDPDPIGEARNDSLVFSGDCSRKEWGATRVVAARLNAAWRPWQMSDEAQEDVIEAVRTGSWITIPMRLVPSSLTCTASVVLSGTPLTGRGGECNDAITVLDVQIPERLPTQKYSEYAWALEQVKAAPPLGEWQSIDVGTQSSCRCAPTYPELLWSVDHAGKATPHEDRKAAAEFERGVKTRCPIIHMQSSVSKNQTRFEIGINIASLAHRAGARLARYIDVDPVVTNAWRLVTDHSDDGLMRFPRFCLRSNATDAPFAGNLRLQHELRGAQPRSLAWMRSQETGTPITIIEIEEDIHSGLGWRVEAQAQASVDIRGGVLADLPSFGKTVTTIALIQSEFEESSPEEIIDQNRSAAECTSPLIDTAATLIVCPPHIAMQWQTELESFLGEEQYEDFNVLVIRDFAELKRLAVNDFQQSRVIVVSWTVLSDDEYISELAWVTAMPEPANSSCRAFDAWMHGVTKDLPAQVSNLQTMDLSDFKHATQDLLEQRLQQPEFQATLPLRLQHGSAYQSYEAMQAAGQKKKIKTKPTLKRKSSGTNNHVVPLPHIFRFNRIVVDEYHYLNDHKKIKNMFTAISAKEIAAHKRWILSGTPALANFTDIDNIASFLGIRLGRFAVGAGKLTPLEEFLVNDQTAVERFLSKTEVMSRQWHQARHERAQEFLNLFVRQNEASLEHIPCHEELRAIDLDVAHHAVYLELSQHLISQRMQVKKLKNKAESDRTSRLNASLNNSKTAEDALLKAALLYETQEGESGLDALVQKRYAQRRETEQEISRIMRAFEWHKRTGFKGLKSADPKKAEKEENTIPKLYASFTQDIKENTWLGDGDATMTARRLLEKAEAKPTLGGLEELKEVPKDKKIKEAKTVMSHLRESCVELTLRTRSERFIATVQQLLQPLCDGSEECVSCDAPGCKKSATVRRLYLASQCGHLTCEPCMLSRGDDENCVVRGCSCTVQAVNLIKATDLGSTPEKIAGHSFGRKMNDIAKLIKKLPTDDQGLIFAPNDETIAMLGEVLDYHRIFYYTPSGCNSRQAAKIIEEFKASKDEDSEECPKVLLLNLTSETAAGVNLTNANHIIFVSPLLVESQYKYDSAMTQAIARSRRYGQEKQVHIYHFAALRTIDVDILEHRHKRSDCIAGARALARTAPKPLVKREKTKLVKNKQGSMALIPISWLADEKARRTMMVEEEPEKFTSLINFSETFEDGEE</sequence>
<feature type="region of interest" description="Disordered" evidence="6">
    <location>
        <begin position="286"/>
        <end position="408"/>
    </location>
</feature>
<keyword evidence="4" id="KW-0378">Hydrolase</keyword>
<keyword evidence="2" id="KW-0808">Transferase</keyword>
<dbReference type="PANTHER" id="PTHR45626:SF26">
    <property type="entry name" value="FAMILY HELICASE, PUTATIVE (AFU_ORTHOLOGUE AFUA_2G09120)-RELATED"/>
    <property type="match status" value="1"/>
</dbReference>
<dbReference type="SMART" id="SM00487">
    <property type="entry name" value="DEXDc"/>
    <property type="match status" value="1"/>
</dbReference>
<dbReference type="PROSITE" id="PS51194">
    <property type="entry name" value="HELICASE_CTER"/>
    <property type="match status" value="1"/>
</dbReference>
<dbReference type="Pfam" id="PF00176">
    <property type="entry name" value="SNF2-rel_dom"/>
    <property type="match status" value="1"/>
</dbReference>
<evidence type="ECO:0000256" key="2">
    <source>
        <dbReference type="ARBA" id="ARBA00022679"/>
    </source>
</evidence>
<dbReference type="InterPro" id="IPR000330">
    <property type="entry name" value="SNF2_N"/>
</dbReference>
<evidence type="ECO:0000259" key="7">
    <source>
        <dbReference type="PROSITE" id="PS51194"/>
    </source>
</evidence>
<evidence type="ECO:0000256" key="5">
    <source>
        <dbReference type="ARBA" id="ARBA00022840"/>
    </source>
</evidence>
<evidence type="ECO:0000256" key="1">
    <source>
        <dbReference type="ARBA" id="ARBA00022603"/>
    </source>
</evidence>
<dbReference type="InterPro" id="IPR050628">
    <property type="entry name" value="SNF2_RAD54_helicase_TF"/>
</dbReference>
<dbReference type="InterPro" id="IPR027417">
    <property type="entry name" value="P-loop_NTPase"/>
</dbReference>
<feature type="region of interest" description="Disordered" evidence="6">
    <location>
        <begin position="99"/>
        <end position="249"/>
    </location>
</feature>
<keyword evidence="3" id="KW-0547">Nucleotide-binding</keyword>
<dbReference type="Proteomes" id="UP001521222">
    <property type="component" value="Unassembled WGS sequence"/>
</dbReference>